<protein>
    <recommendedName>
        <fullName evidence="4">Chromo domain-containing protein</fullName>
    </recommendedName>
</protein>
<comment type="caution">
    <text evidence="5">The sequence shown here is derived from an EMBL/GenBank/DDBJ whole genome shotgun (WGS) entry which is preliminary data.</text>
</comment>
<evidence type="ECO:0000256" key="2">
    <source>
        <dbReference type="ARBA" id="ARBA00023242"/>
    </source>
</evidence>
<evidence type="ECO:0000256" key="3">
    <source>
        <dbReference type="SAM" id="MobiDB-lite"/>
    </source>
</evidence>
<proteinExistence type="predicted"/>
<sequence length="329" mass="35548">MPLTDTKSRVWVGLCVRCKGCVLHAAHPGECKIGTVDDEEYEMERIVSQRKTRRGMQYLVKWVGWPEEDSTWELERAFTEFDCIETLRAWKESKEAQLKEKRARRTASMPACASATSEAQLSEAAPTHSGQNSKQTQPSTPGQQPPAPGSTQSEQSEVHVALLIGQQPVKSSLKKRKQVTWAQDDGDDAGQKAGSAKSARAKAAKSSAGASQPSPRVNFDAVLMPVPGRARLMTVARFADENDVGLSEVIEIEEPRGALGAWDAPLHGQRAGLIGDAHCSGKSSKANEGEKELHEEGRLDGEARVSASCGATALLPPERWQGNLSGLLA</sequence>
<dbReference type="PROSITE" id="PS50013">
    <property type="entry name" value="CHROMO_2"/>
    <property type="match status" value="1"/>
</dbReference>
<dbReference type="AlphaFoldDB" id="A0AB34K7W0"/>
<dbReference type="EMBL" id="JBGBPQ010000001">
    <property type="protein sequence ID" value="KAL1530376.1"/>
    <property type="molecule type" value="Genomic_DNA"/>
</dbReference>
<organism evidence="5 6">
    <name type="scientific">Prymnesium parvum</name>
    <name type="common">Toxic golden alga</name>
    <dbReference type="NCBI Taxonomy" id="97485"/>
    <lineage>
        <taxon>Eukaryota</taxon>
        <taxon>Haptista</taxon>
        <taxon>Haptophyta</taxon>
        <taxon>Prymnesiophyceae</taxon>
        <taxon>Prymnesiales</taxon>
        <taxon>Prymnesiaceae</taxon>
        <taxon>Prymnesium</taxon>
    </lineage>
</organism>
<dbReference type="CDD" id="cd00024">
    <property type="entry name" value="CD_CSD"/>
    <property type="match status" value="1"/>
</dbReference>
<keyword evidence="2" id="KW-0539">Nucleus</keyword>
<evidence type="ECO:0000256" key="1">
    <source>
        <dbReference type="ARBA" id="ARBA00004123"/>
    </source>
</evidence>
<dbReference type="PANTHER" id="PTHR22812">
    <property type="entry name" value="CHROMOBOX PROTEIN"/>
    <property type="match status" value="1"/>
</dbReference>
<dbReference type="Pfam" id="PF00385">
    <property type="entry name" value="Chromo"/>
    <property type="match status" value="1"/>
</dbReference>
<dbReference type="SUPFAM" id="SSF54160">
    <property type="entry name" value="Chromo domain-like"/>
    <property type="match status" value="1"/>
</dbReference>
<feature type="domain" description="Chromo" evidence="4">
    <location>
        <begin position="41"/>
        <end position="102"/>
    </location>
</feature>
<evidence type="ECO:0000259" key="4">
    <source>
        <dbReference type="PROSITE" id="PS50013"/>
    </source>
</evidence>
<feature type="compositionally biased region" description="Basic and acidic residues" evidence="3">
    <location>
        <begin position="285"/>
        <end position="299"/>
    </location>
</feature>
<dbReference type="GO" id="GO:0005634">
    <property type="term" value="C:nucleus"/>
    <property type="evidence" value="ECO:0007669"/>
    <property type="project" value="UniProtKB-SubCell"/>
</dbReference>
<feature type="region of interest" description="Disordered" evidence="3">
    <location>
        <begin position="279"/>
        <end position="299"/>
    </location>
</feature>
<comment type="subcellular location">
    <subcellularLocation>
        <location evidence="1">Nucleus</location>
    </subcellularLocation>
</comment>
<dbReference type="InterPro" id="IPR023780">
    <property type="entry name" value="Chromo_domain"/>
</dbReference>
<dbReference type="Proteomes" id="UP001515480">
    <property type="component" value="Unassembled WGS sequence"/>
</dbReference>
<feature type="region of interest" description="Disordered" evidence="3">
    <location>
        <begin position="101"/>
        <end position="156"/>
    </location>
</feature>
<dbReference type="Gene3D" id="2.40.50.40">
    <property type="match status" value="1"/>
</dbReference>
<evidence type="ECO:0000313" key="6">
    <source>
        <dbReference type="Proteomes" id="UP001515480"/>
    </source>
</evidence>
<dbReference type="InterPro" id="IPR000953">
    <property type="entry name" value="Chromo/chromo_shadow_dom"/>
</dbReference>
<accession>A0AB34K7W0</accession>
<feature type="region of interest" description="Disordered" evidence="3">
    <location>
        <begin position="169"/>
        <end position="215"/>
    </location>
</feature>
<name>A0AB34K7W0_PRYPA</name>
<dbReference type="InterPro" id="IPR051219">
    <property type="entry name" value="Heterochromatin_chromo-domain"/>
</dbReference>
<keyword evidence="6" id="KW-1185">Reference proteome</keyword>
<reference evidence="5 6" key="1">
    <citation type="journal article" date="2024" name="Science">
        <title>Giant polyketide synthase enzymes in the biosynthesis of giant marine polyether toxins.</title>
        <authorList>
            <person name="Fallon T.R."/>
            <person name="Shende V.V."/>
            <person name="Wierzbicki I.H."/>
            <person name="Pendleton A.L."/>
            <person name="Watervoot N.F."/>
            <person name="Auber R.P."/>
            <person name="Gonzalez D.J."/>
            <person name="Wisecaver J.H."/>
            <person name="Moore B.S."/>
        </authorList>
    </citation>
    <scope>NUCLEOTIDE SEQUENCE [LARGE SCALE GENOMIC DNA]</scope>
    <source>
        <strain evidence="5 6">12B1</strain>
    </source>
</reference>
<evidence type="ECO:0000313" key="5">
    <source>
        <dbReference type="EMBL" id="KAL1530376.1"/>
    </source>
</evidence>
<dbReference type="InterPro" id="IPR016197">
    <property type="entry name" value="Chromo-like_dom_sf"/>
</dbReference>
<dbReference type="SMART" id="SM00298">
    <property type="entry name" value="CHROMO"/>
    <property type="match status" value="1"/>
</dbReference>
<gene>
    <name evidence="5" type="ORF">AB1Y20_001284</name>
</gene>